<keyword evidence="2" id="KW-1185">Reference proteome</keyword>
<reference evidence="1 2" key="1">
    <citation type="submission" date="2014-04" db="EMBL/GenBank/DDBJ databases">
        <authorList>
            <consortium name="DOE Joint Genome Institute"/>
            <person name="Kuo A."/>
            <person name="Kohler A."/>
            <person name="Costa M.D."/>
            <person name="Nagy L.G."/>
            <person name="Floudas D."/>
            <person name="Copeland A."/>
            <person name="Barry K.W."/>
            <person name="Cichocki N."/>
            <person name="Veneault-Fourrey C."/>
            <person name="LaButti K."/>
            <person name="Lindquist E.A."/>
            <person name="Lipzen A."/>
            <person name="Lundell T."/>
            <person name="Morin E."/>
            <person name="Murat C."/>
            <person name="Sun H."/>
            <person name="Tunlid A."/>
            <person name="Henrissat B."/>
            <person name="Grigoriev I.V."/>
            <person name="Hibbett D.S."/>
            <person name="Martin F."/>
            <person name="Nordberg H.P."/>
            <person name="Cantor M.N."/>
            <person name="Hua S.X."/>
        </authorList>
    </citation>
    <scope>NUCLEOTIDE SEQUENCE [LARGE SCALE GENOMIC DNA]</scope>
    <source>
        <strain evidence="1 2">Marx 270</strain>
    </source>
</reference>
<evidence type="ECO:0000313" key="1">
    <source>
        <dbReference type="EMBL" id="KIN95807.1"/>
    </source>
</evidence>
<organism evidence="1 2">
    <name type="scientific">Pisolithus tinctorius Marx 270</name>
    <dbReference type="NCBI Taxonomy" id="870435"/>
    <lineage>
        <taxon>Eukaryota</taxon>
        <taxon>Fungi</taxon>
        <taxon>Dikarya</taxon>
        <taxon>Basidiomycota</taxon>
        <taxon>Agaricomycotina</taxon>
        <taxon>Agaricomycetes</taxon>
        <taxon>Agaricomycetidae</taxon>
        <taxon>Boletales</taxon>
        <taxon>Sclerodermatineae</taxon>
        <taxon>Pisolithaceae</taxon>
        <taxon>Pisolithus</taxon>
    </lineage>
</organism>
<evidence type="ECO:0000313" key="2">
    <source>
        <dbReference type="Proteomes" id="UP000054217"/>
    </source>
</evidence>
<protein>
    <submittedName>
        <fullName evidence="1">Uncharacterized protein</fullName>
    </submittedName>
</protein>
<gene>
    <name evidence="1" type="ORF">M404DRAFT_33863</name>
</gene>
<reference evidence="2" key="2">
    <citation type="submission" date="2015-01" db="EMBL/GenBank/DDBJ databases">
        <title>Evolutionary Origins and Diversification of the Mycorrhizal Mutualists.</title>
        <authorList>
            <consortium name="DOE Joint Genome Institute"/>
            <consortium name="Mycorrhizal Genomics Consortium"/>
            <person name="Kohler A."/>
            <person name="Kuo A."/>
            <person name="Nagy L.G."/>
            <person name="Floudas D."/>
            <person name="Copeland A."/>
            <person name="Barry K.W."/>
            <person name="Cichocki N."/>
            <person name="Veneault-Fourrey C."/>
            <person name="LaButti K."/>
            <person name="Lindquist E.A."/>
            <person name="Lipzen A."/>
            <person name="Lundell T."/>
            <person name="Morin E."/>
            <person name="Murat C."/>
            <person name="Riley R."/>
            <person name="Ohm R."/>
            <person name="Sun H."/>
            <person name="Tunlid A."/>
            <person name="Henrissat B."/>
            <person name="Grigoriev I.V."/>
            <person name="Hibbett D.S."/>
            <person name="Martin F."/>
        </authorList>
    </citation>
    <scope>NUCLEOTIDE SEQUENCE [LARGE SCALE GENOMIC DNA]</scope>
    <source>
        <strain evidence="2">Marx 270</strain>
    </source>
</reference>
<dbReference type="HOGENOM" id="CLU_1982458_0_0_1"/>
<dbReference type="STRING" id="870435.A0A0C3IFL1"/>
<dbReference type="EMBL" id="KN832060">
    <property type="protein sequence ID" value="KIN95807.1"/>
    <property type="molecule type" value="Genomic_DNA"/>
</dbReference>
<name>A0A0C3IFL1_PISTI</name>
<dbReference type="AlphaFoldDB" id="A0A0C3IFL1"/>
<dbReference type="OrthoDB" id="10487785at2759"/>
<sequence length="126" mass="13880">MSVNEFWEADQPARSLVNDPLPFANSTFVSNGMAVAGLLGGEEATSTAALTQIYDRRRWFGKVHIDPTLLFEHEGWSKCPRFNGIYSGAFMHPMGPLASQLMKKAAKEDCQRIGDETTEPVNVTSS</sequence>
<accession>A0A0C3IFL1</accession>
<proteinExistence type="predicted"/>
<dbReference type="InParanoid" id="A0A0C3IFL1"/>
<dbReference type="Proteomes" id="UP000054217">
    <property type="component" value="Unassembled WGS sequence"/>
</dbReference>